<evidence type="ECO:0000256" key="3">
    <source>
        <dbReference type="ARBA" id="ARBA00023136"/>
    </source>
</evidence>
<keyword evidence="2 6" id="KW-0732">Signal</keyword>
<evidence type="ECO:0000256" key="4">
    <source>
        <dbReference type="ARBA" id="ARBA00023139"/>
    </source>
</evidence>
<proteinExistence type="predicted"/>
<dbReference type="PANTHER" id="PTHR43649:SF33">
    <property type="entry name" value="POLYGALACTURONAN_RHAMNOGALACTURONAN-BINDING PROTEIN YTCQ"/>
    <property type="match status" value="1"/>
</dbReference>
<evidence type="ECO:0000256" key="5">
    <source>
        <dbReference type="ARBA" id="ARBA00023288"/>
    </source>
</evidence>
<dbReference type="InterPro" id="IPR006059">
    <property type="entry name" value="SBP"/>
</dbReference>
<dbReference type="Proteomes" id="UP001501237">
    <property type="component" value="Unassembled WGS sequence"/>
</dbReference>
<dbReference type="SUPFAM" id="SSF53850">
    <property type="entry name" value="Periplasmic binding protein-like II"/>
    <property type="match status" value="1"/>
</dbReference>
<feature type="signal peptide" evidence="6">
    <location>
        <begin position="1"/>
        <end position="21"/>
    </location>
</feature>
<name>A0ABP6QQ99_9ACTN</name>
<organism evidence="7 8">
    <name type="scientific">Actinocorallia longicatena</name>
    <dbReference type="NCBI Taxonomy" id="111803"/>
    <lineage>
        <taxon>Bacteria</taxon>
        <taxon>Bacillati</taxon>
        <taxon>Actinomycetota</taxon>
        <taxon>Actinomycetes</taxon>
        <taxon>Streptosporangiales</taxon>
        <taxon>Thermomonosporaceae</taxon>
        <taxon>Actinocorallia</taxon>
    </lineage>
</organism>
<gene>
    <name evidence="7" type="ORF">GCM10010468_79180</name>
</gene>
<accession>A0ABP6QQ99</accession>
<dbReference type="RefSeq" id="WP_344839482.1">
    <property type="nucleotide sequence ID" value="NZ_BAAAUV010000047.1"/>
</dbReference>
<evidence type="ECO:0000256" key="6">
    <source>
        <dbReference type="SAM" id="SignalP"/>
    </source>
</evidence>
<dbReference type="EMBL" id="BAAAUV010000047">
    <property type="protein sequence ID" value="GAA3241792.1"/>
    <property type="molecule type" value="Genomic_DNA"/>
</dbReference>
<dbReference type="PROSITE" id="PS51257">
    <property type="entry name" value="PROKAR_LIPOPROTEIN"/>
    <property type="match status" value="1"/>
</dbReference>
<keyword evidence="5" id="KW-0449">Lipoprotein</keyword>
<dbReference type="PANTHER" id="PTHR43649">
    <property type="entry name" value="ARABINOSE-BINDING PROTEIN-RELATED"/>
    <property type="match status" value="1"/>
</dbReference>
<reference evidence="8" key="1">
    <citation type="journal article" date="2019" name="Int. J. Syst. Evol. Microbiol.">
        <title>The Global Catalogue of Microorganisms (GCM) 10K type strain sequencing project: providing services to taxonomists for standard genome sequencing and annotation.</title>
        <authorList>
            <consortium name="The Broad Institute Genomics Platform"/>
            <consortium name="The Broad Institute Genome Sequencing Center for Infectious Disease"/>
            <person name="Wu L."/>
            <person name="Ma J."/>
        </authorList>
    </citation>
    <scope>NUCLEOTIDE SEQUENCE [LARGE SCALE GENOMIC DNA]</scope>
    <source>
        <strain evidence="8">JCM 9377</strain>
    </source>
</reference>
<dbReference type="Gene3D" id="3.40.190.10">
    <property type="entry name" value="Periplasmic binding protein-like II"/>
    <property type="match status" value="1"/>
</dbReference>
<keyword evidence="3" id="KW-0472">Membrane</keyword>
<evidence type="ECO:0000313" key="8">
    <source>
        <dbReference type="Proteomes" id="UP001501237"/>
    </source>
</evidence>
<keyword evidence="4" id="KW-0564">Palmitate</keyword>
<comment type="caution">
    <text evidence="7">The sequence shown here is derived from an EMBL/GenBank/DDBJ whole genome shotgun (WGS) entry which is preliminary data.</text>
</comment>
<dbReference type="Pfam" id="PF01547">
    <property type="entry name" value="SBP_bac_1"/>
    <property type="match status" value="1"/>
</dbReference>
<protein>
    <submittedName>
        <fullName evidence="7">Sugar ABC transporter substrate-binding protein</fullName>
    </submittedName>
</protein>
<evidence type="ECO:0000256" key="1">
    <source>
        <dbReference type="ARBA" id="ARBA00022475"/>
    </source>
</evidence>
<evidence type="ECO:0000313" key="7">
    <source>
        <dbReference type="EMBL" id="GAA3241792.1"/>
    </source>
</evidence>
<sequence>MKFTKISAVASAAVLALGAAACGGGSDDTKADGPETITYWSWLGGADTLVDAFNKSQTRYKVVYEKIPAGGAGGYDKMNAAIKAGQVPDVVNIEYNALPEFASQGNVAEASADLTSYVGTLPEGVKGLATLGGKVWGVPRDAAPQVLYYRKDLFTKYGIEVPKTWAEFTEAAGKVKKADKSVRLSSFWKDDATVLAGFVWQAGGRWYTTQGDGWKVSYDDPNSKKVGDYWTGLIKDDLVRGEVSYSPEWTKNLVDGKTLTVLGASWNAGSLRDLVKDQAGKWALAPMPSWDGKPASGMVGGTVYAELKGVKHRAAADAFIEFAASTPESLKAQLGSGTSSALPADPALVDAAKAGFDSSFYGGQDVYALTSAQVASIVPGWTWGPVQVFANAKMKDAAASGDITASLTAGQDAATGEIKSRGLTLAP</sequence>
<feature type="chain" id="PRO_5047481138" evidence="6">
    <location>
        <begin position="22"/>
        <end position="427"/>
    </location>
</feature>
<evidence type="ECO:0000256" key="2">
    <source>
        <dbReference type="ARBA" id="ARBA00022729"/>
    </source>
</evidence>
<dbReference type="InterPro" id="IPR050490">
    <property type="entry name" value="Bact_solute-bd_prot1"/>
</dbReference>
<keyword evidence="8" id="KW-1185">Reference proteome</keyword>
<keyword evidence="1" id="KW-1003">Cell membrane</keyword>
<dbReference type="CDD" id="cd13585">
    <property type="entry name" value="PBP2_TMBP_like"/>
    <property type="match status" value="1"/>
</dbReference>